<protein>
    <submittedName>
        <fullName evidence="1">Uncharacterized protein</fullName>
    </submittedName>
</protein>
<reference evidence="2" key="1">
    <citation type="journal article" date="2002" name="Science">
        <title>The draft genome of Ciona intestinalis: insights into chordate and vertebrate origins.</title>
        <authorList>
            <person name="Dehal P."/>
            <person name="Satou Y."/>
            <person name="Campbell R.K."/>
            <person name="Chapman J."/>
            <person name="Degnan B."/>
            <person name="De Tomaso A."/>
            <person name="Davidson B."/>
            <person name="Di Gregorio A."/>
            <person name="Gelpke M."/>
            <person name="Goodstein D.M."/>
            <person name="Harafuji N."/>
            <person name="Hastings K.E."/>
            <person name="Ho I."/>
            <person name="Hotta K."/>
            <person name="Huang W."/>
            <person name="Kawashima T."/>
            <person name="Lemaire P."/>
            <person name="Martinez D."/>
            <person name="Meinertzhagen I.A."/>
            <person name="Necula S."/>
            <person name="Nonaka M."/>
            <person name="Putnam N."/>
            <person name="Rash S."/>
            <person name="Saiga H."/>
            <person name="Satake M."/>
            <person name="Terry A."/>
            <person name="Yamada L."/>
            <person name="Wang H.G."/>
            <person name="Awazu S."/>
            <person name="Azumi K."/>
            <person name="Boore J."/>
            <person name="Branno M."/>
            <person name="Chin-Bow S."/>
            <person name="DeSantis R."/>
            <person name="Doyle S."/>
            <person name="Francino P."/>
            <person name="Keys D.N."/>
            <person name="Haga S."/>
            <person name="Hayashi H."/>
            <person name="Hino K."/>
            <person name="Imai K.S."/>
            <person name="Inaba K."/>
            <person name="Kano S."/>
            <person name="Kobayashi K."/>
            <person name="Kobayashi M."/>
            <person name="Lee B.I."/>
            <person name="Makabe K.W."/>
            <person name="Manohar C."/>
            <person name="Matassi G."/>
            <person name="Medina M."/>
            <person name="Mochizuki Y."/>
            <person name="Mount S."/>
            <person name="Morishita T."/>
            <person name="Miura S."/>
            <person name="Nakayama A."/>
            <person name="Nishizaka S."/>
            <person name="Nomoto H."/>
            <person name="Ohta F."/>
            <person name="Oishi K."/>
            <person name="Rigoutsos I."/>
            <person name="Sano M."/>
            <person name="Sasaki A."/>
            <person name="Sasakura Y."/>
            <person name="Shoguchi E."/>
            <person name="Shin-i T."/>
            <person name="Spagnuolo A."/>
            <person name="Stainier D."/>
            <person name="Suzuki M.M."/>
            <person name="Tassy O."/>
            <person name="Takatori N."/>
            <person name="Tokuoka M."/>
            <person name="Yagi K."/>
            <person name="Yoshizaki F."/>
            <person name="Wada S."/>
            <person name="Zhang C."/>
            <person name="Hyatt P.D."/>
            <person name="Larimer F."/>
            <person name="Detter C."/>
            <person name="Doggett N."/>
            <person name="Glavina T."/>
            <person name="Hawkins T."/>
            <person name="Richardson P."/>
            <person name="Lucas S."/>
            <person name="Kohara Y."/>
            <person name="Levine M."/>
            <person name="Satoh N."/>
            <person name="Rokhsar D.S."/>
        </authorList>
    </citation>
    <scope>NUCLEOTIDE SEQUENCE [LARGE SCALE GENOMIC DNA]</scope>
</reference>
<reference evidence="1" key="2">
    <citation type="journal article" date="2008" name="Genome Biol.">
        <title>Improved genome assembly and evidence-based global gene model set for the chordate Ciona intestinalis: new insight into intron and operon populations.</title>
        <authorList>
            <person name="Satou Y."/>
            <person name="Mineta K."/>
            <person name="Ogasawara M."/>
            <person name="Sasakura Y."/>
            <person name="Shoguchi E."/>
            <person name="Ueno K."/>
            <person name="Yamada L."/>
            <person name="Matsumoto J."/>
            <person name="Wasserscheid J."/>
            <person name="Dewar K."/>
            <person name="Wiley G.B."/>
            <person name="Macmil S.L."/>
            <person name="Roe B.A."/>
            <person name="Zeller R.W."/>
            <person name="Hastings K.E."/>
            <person name="Lemaire P."/>
            <person name="Lindquist E."/>
            <person name="Endo T."/>
            <person name="Hotta K."/>
            <person name="Inaba K."/>
        </authorList>
    </citation>
    <scope>NUCLEOTIDE SEQUENCE [LARGE SCALE GENOMIC DNA]</scope>
    <source>
        <strain evidence="1">wild type</strain>
    </source>
</reference>
<dbReference type="EMBL" id="EAAA01000580">
    <property type="status" value="NOT_ANNOTATED_CDS"/>
    <property type="molecule type" value="Genomic_DNA"/>
</dbReference>
<name>H2XZV9_CIOIN</name>
<accession>H2XZV9</accession>
<reference evidence="1" key="3">
    <citation type="submission" date="2025-08" db="UniProtKB">
        <authorList>
            <consortium name="Ensembl"/>
        </authorList>
    </citation>
    <scope>IDENTIFICATION</scope>
</reference>
<dbReference type="Proteomes" id="UP000008144">
    <property type="component" value="Chromosome 10"/>
</dbReference>
<reference evidence="1" key="4">
    <citation type="submission" date="2025-09" db="UniProtKB">
        <authorList>
            <consortium name="Ensembl"/>
        </authorList>
    </citation>
    <scope>IDENTIFICATION</scope>
</reference>
<organism evidence="1 2">
    <name type="scientific">Ciona intestinalis</name>
    <name type="common">Transparent sea squirt</name>
    <name type="synonym">Ascidia intestinalis</name>
    <dbReference type="NCBI Taxonomy" id="7719"/>
    <lineage>
        <taxon>Eukaryota</taxon>
        <taxon>Metazoa</taxon>
        <taxon>Chordata</taxon>
        <taxon>Tunicata</taxon>
        <taxon>Ascidiacea</taxon>
        <taxon>Phlebobranchia</taxon>
        <taxon>Cionidae</taxon>
        <taxon>Ciona</taxon>
    </lineage>
</organism>
<dbReference type="HOGENOM" id="CLU_1986519_0_0_1"/>
<dbReference type="Ensembl" id="ENSCINT00000036183.1">
    <property type="protein sequence ID" value="ENSCINP00000035193.1"/>
    <property type="gene ID" value="ENSCING00000023248.1"/>
</dbReference>
<proteinExistence type="predicted"/>
<sequence length="126" mass="14086">MPHAPARWCSKTSNEGNHRLRICSSVVLGKIRSCFFFGSSSNFSDEEDSFGLRIIKKDFQTINKVSPVEWIASNSNTESLAKSNIGGLVNCFICKRARSGDNANIAWHVNVSWHDSDFAFARKNNT</sequence>
<dbReference type="InParanoid" id="H2XZV9"/>
<keyword evidence="2" id="KW-1185">Reference proteome</keyword>
<dbReference type="AlphaFoldDB" id="H2XZV9"/>
<evidence type="ECO:0000313" key="2">
    <source>
        <dbReference type="Proteomes" id="UP000008144"/>
    </source>
</evidence>
<evidence type="ECO:0000313" key="1">
    <source>
        <dbReference type="Ensembl" id="ENSCINP00000035193.1"/>
    </source>
</evidence>